<name>A0A7K1TKN4_9BACT</name>
<dbReference type="PANTHER" id="PTHR41286">
    <property type="entry name" value="HNH NUCLEASE YAJD-RELATED"/>
    <property type="match status" value="1"/>
</dbReference>
<evidence type="ECO:0000256" key="5">
    <source>
        <dbReference type="SAM" id="MobiDB-lite"/>
    </source>
</evidence>
<evidence type="ECO:0000256" key="1">
    <source>
        <dbReference type="ARBA" id="ARBA00022722"/>
    </source>
</evidence>
<keyword evidence="1" id="KW-0540">Nuclease</keyword>
<evidence type="ECO:0000259" key="6">
    <source>
        <dbReference type="SMART" id="SM00507"/>
    </source>
</evidence>
<evidence type="ECO:0000256" key="2">
    <source>
        <dbReference type="ARBA" id="ARBA00022801"/>
    </source>
</evidence>
<feature type="region of interest" description="Disordered" evidence="5">
    <location>
        <begin position="1"/>
        <end position="29"/>
    </location>
</feature>
<keyword evidence="2" id="KW-0378">Hydrolase</keyword>
<evidence type="ECO:0000256" key="4">
    <source>
        <dbReference type="ARBA" id="ARBA00040194"/>
    </source>
</evidence>
<keyword evidence="7" id="KW-0255">Endonuclease</keyword>
<dbReference type="GO" id="GO:0003676">
    <property type="term" value="F:nucleic acid binding"/>
    <property type="evidence" value="ECO:0007669"/>
    <property type="project" value="InterPro"/>
</dbReference>
<dbReference type="GO" id="GO:0004519">
    <property type="term" value="F:endonuclease activity"/>
    <property type="evidence" value="ECO:0007669"/>
    <property type="project" value="UniProtKB-KW"/>
</dbReference>
<comment type="similarity">
    <text evidence="3">Belongs to the HNH nuclease family.</text>
</comment>
<dbReference type="EMBL" id="WQKZ01000008">
    <property type="protein sequence ID" value="MVN78933.1"/>
    <property type="molecule type" value="Genomic_DNA"/>
</dbReference>
<dbReference type="Proteomes" id="UP000441336">
    <property type="component" value="Unassembled WGS sequence"/>
</dbReference>
<dbReference type="InterPro" id="IPR002711">
    <property type="entry name" value="HNH"/>
</dbReference>
<gene>
    <name evidence="7" type="ORF">GO988_21600</name>
</gene>
<dbReference type="CDD" id="cd00085">
    <property type="entry name" value="HNHc"/>
    <property type="match status" value="1"/>
</dbReference>
<proteinExistence type="inferred from homology"/>
<dbReference type="RefSeq" id="WP_157569560.1">
    <property type="nucleotide sequence ID" value="NZ_WQKZ01000008.1"/>
</dbReference>
<dbReference type="Pfam" id="PF01844">
    <property type="entry name" value="HNH"/>
    <property type="match status" value="1"/>
</dbReference>
<evidence type="ECO:0000313" key="7">
    <source>
        <dbReference type="EMBL" id="MVN78933.1"/>
    </source>
</evidence>
<dbReference type="GO" id="GO:0016787">
    <property type="term" value="F:hydrolase activity"/>
    <property type="evidence" value="ECO:0007669"/>
    <property type="project" value="UniProtKB-KW"/>
</dbReference>
<protein>
    <recommendedName>
        <fullName evidence="4">Putative HNH nuclease YajD</fullName>
    </recommendedName>
</protein>
<dbReference type="GO" id="GO:0008270">
    <property type="term" value="F:zinc ion binding"/>
    <property type="evidence" value="ECO:0007669"/>
    <property type="project" value="InterPro"/>
</dbReference>
<keyword evidence="8" id="KW-1185">Reference proteome</keyword>
<sequence>MPSLPKPVRRPWQPAPAKRVYEQHTARSPEYGTARWQRARAAHLATCPCCVECTKQGRTTPATVVDHITPVRLGGAFYDSSNYQSLCRPCHQAKSASERLKTPKGVGGQNP</sequence>
<dbReference type="AlphaFoldDB" id="A0A7K1TKN4"/>
<accession>A0A7K1TKN4</accession>
<organism evidence="7 8">
    <name type="scientific">Hymenobacter ginkgonis</name>
    <dbReference type="NCBI Taxonomy" id="2682976"/>
    <lineage>
        <taxon>Bacteria</taxon>
        <taxon>Pseudomonadati</taxon>
        <taxon>Bacteroidota</taxon>
        <taxon>Cytophagia</taxon>
        <taxon>Cytophagales</taxon>
        <taxon>Hymenobacteraceae</taxon>
        <taxon>Hymenobacter</taxon>
    </lineage>
</organism>
<dbReference type="InterPro" id="IPR003615">
    <property type="entry name" value="HNH_nuc"/>
</dbReference>
<dbReference type="GO" id="GO:0005829">
    <property type="term" value="C:cytosol"/>
    <property type="evidence" value="ECO:0007669"/>
    <property type="project" value="TreeGrafter"/>
</dbReference>
<dbReference type="Gene3D" id="1.10.30.50">
    <property type="match status" value="1"/>
</dbReference>
<evidence type="ECO:0000313" key="8">
    <source>
        <dbReference type="Proteomes" id="UP000441336"/>
    </source>
</evidence>
<dbReference type="SMART" id="SM00507">
    <property type="entry name" value="HNHc"/>
    <property type="match status" value="1"/>
</dbReference>
<evidence type="ECO:0000256" key="3">
    <source>
        <dbReference type="ARBA" id="ARBA00038412"/>
    </source>
</evidence>
<comment type="caution">
    <text evidence="7">The sequence shown here is derived from an EMBL/GenBank/DDBJ whole genome shotgun (WGS) entry which is preliminary data.</text>
</comment>
<reference evidence="7 8" key="1">
    <citation type="submission" date="2019-12" db="EMBL/GenBank/DDBJ databases">
        <title>Hymenobacter sp. HMF4947 Genome sequencing and assembly.</title>
        <authorList>
            <person name="Kang H."/>
            <person name="Cha I."/>
            <person name="Kim H."/>
            <person name="Joh K."/>
        </authorList>
    </citation>
    <scope>NUCLEOTIDE SEQUENCE [LARGE SCALE GENOMIC DNA]</scope>
    <source>
        <strain evidence="7 8">HMF4947</strain>
    </source>
</reference>
<dbReference type="PANTHER" id="PTHR41286:SF1">
    <property type="entry name" value="HNH NUCLEASE YAJD-RELATED"/>
    <property type="match status" value="1"/>
</dbReference>
<feature type="domain" description="HNH nuclease" evidence="6">
    <location>
        <begin position="38"/>
        <end position="92"/>
    </location>
</feature>